<dbReference type="STRING" id="253628.A0A0D1Z523"/>
<feature type="compositionally biased region" description="Polar residues" evidence="1">
    <location>
        <begin position="1309"/>
        <end position="1335"/>
    </location>
</feature>
<feature type="compositionally biased region" description="Polar residues" evidence="1">
    <location>
        <begin position="731"/>
        <end position="767"/>
    </location>
</feature>
<feature type="compositionally biased region" description="Polar residues" evidence="1">
    <location>
        <begin position="549"/>
        <end position="569"/>
    </location>
</feature>
<reference evidence="2 3" key="1">
    <citation type="submission" date="2015-01" db="EMBL/GenBank/DDBJ databases">
        <title>The Genome Sequence of Ochroconis gallopava CBS43764.</title>
        <authorList>
            <consortium name="The Broad Institute Genomics Platform"/>
            <person name="Cuomo C."/>
            <person name="de Hoog S."/>
            <person name="Gorbushina A."/>
            <person name="Stielow B."/>
            <person name="Teixiera M."/>
            <person name="Abouelleil A."/>
            <person name="Chapman S.B."/>
            <person name="Priest M."/>
            <person name="Young S.K."/>
            <person name="Wortman J."/>
            <person name="Nusbaum C."/>
            <person name="Birren B."/>
        </authorList>
    </citation>
    <scope>NUCLEOTIDE SEQUENCE [LARGE SCALE GENOMIC DNA]</scope>
    <source>
        <strain evidence="2 3">CBS 43764</strain>
    </source>
</reference>
<feature type="region of interest" description="Disordered" evidence="1">
    <location>
        <begin position="333"/>
        <end position="705"/>
    </location>
</feature>
<feature type="region of interest" description="Disordered" evidence="1">
    <location>
        <begin position="105"/>
        <end position="126"/>
    </location>
</feature>
<feature type="compositionally biased region" description="Polar residues" evidence="1">
    <location>
        <begin position="806"/>
        <end position="819"/>
    </location>
</feature>
<dbReference type="InParanoid" id="A0A0D1Z523"/>
<proteinExistence type="predicted"/>
<feature type="compositionally biased region" description="Basic and acidic residues" evidence="1">
    <location>
        <begin position="457"/>
        <end position="472"/>
    </location>
</feature>
<feature type="compositionally biased region" description="Low complexity" evidence="1">
    <location>
        <begin position="1015"/>
        <end position="1028"/>
    </location>
</feature>
<feature type="region of interest" description="Disordered" evidence="1">
    <location>
        <begin position="857"/>
        <end position="1187"/>
    </location>
</feature>
<feature type="compositionally biased region" description="Basic and acidic residues" evidence="1">
    <location>
        <begin position="665"/>
        <end position="686"/>
    </location>
</feature>
<feature type="compositionally biased region" description="Polar residues" evidence="1">
    <location>
        <begin position="1120"/>
        <end position="1131"/>
    </location>
</feature>
<organism evidence="2 3">
    <name type="scientific">Verruconis gallopava</name>
    <dbReference type="NCBI Taxonomy" id="253628"/>
    <lineage>
        <taxon>Eukaryota</taxon>
        <taxon>Fungi</taxon>
        <taxon>Dikarya</taxon>
        <taxon>Ascomycota</taxon>
        <taxon>Pezizomycotina</taxon>
        <taxon>Dothideomycetes</taxon>
        <taxon>Pleosporomycetidae</taxon>
        <taxon>Venturiales</taxon>
        <taxon>Sympoventuriaceae</taxon>
        <taxon>Verruconis</taxon>
    </lineage>
</organism>
<keyword evidence="3" id="KW-1185">Reference proteome</keyword>
<feature type="region of interest" description="Disordered" evidence="1">
    <location>
        <begin position="1230"/>
        <end position="1335"/>
    </location>
</feature>
<feature type="compositionally biased region" description="Low complexity" evidence="1">
    <location>
        <begin position="262"/>
        <end position="283"/>
    </location>
</feature>
<feature type="compositionally biased region" description="Basic and acidic residues" evidence="1">
    <location>
        <begin position="947"/>
        <end position="957"/>
    </location>
</feature>
<feature type="compositionally biased region" description="Low complexity" evidence="1">
    <location>
        <begin position="1158"/>
        <end position="1187"/>
    </location>
</feature>
<dbReference type="OrthoDB" id="5335210at2759"/>
<feature type="compositionally biased region" description="Polar residues" evidence="1">
    <location>
        <begin position="985"/>
        <end position="997"/>
    </location>
</feature>
<feature type="compositionally biased region" description="Pro residues" evidence="1">
    <location>
        <begin position="1052"/>
        <end position="1068"/>
    </location>
</feature>
<feature type="compositionally biased region" description="Low complexity" evidence="1">
    <location>
        <begin position="717"/>
        <end position="730"/>
    </location>
</feature>
<evidence type="ECO:0000313" key="2">
    <source>
        <dbReference type="EMBL" id="KIW08042.1"/>
    </source>
</evidence>
<feature type="compositionally biased region" description="Basic and acidic residues" evidence="1">
    <location>
        <begin position="891"/>
        <end position="924"/>
    </location>
</feature>
<feature type="compositionally biased region" description="Low complexity" evidence="1">
    <location>
        <begin position="496"/>
        <end position="514"/>
    </location>
</feature>
<feature type="region of interest" description="Disordered" evidence="1">
    <location>
        <begin position="174"/>
        <end position="307"/>
    </location>
</feature>
<name>A0A0D1Z523_9PEZI</name>
<evidence type="ECO:0000313" key="3">
    <source>
        <dbReference type="Proteomes" id="UP000053259"/>
    </source>
</evidence>
<feature type="compositionally biased region" description="Basic and acidic residues" evidence="1">
    <location>
        <begin position="174"/>
        <end position="200"/>
    </location>
</feature>
<feature type="compositionally biased region" description="Polar residues" evidence="1">
    <location>
        <begin position="106"/>
        <end position="116"/>
    </location>
</feature>
<sequence>MNRFLTKKKAKRVQPEPKFELDLSNALPSTNELRTSLLMSGLSARFSMLREQDDPNSIIGKASDDSVLEPKRQSRLHEFGFKPSGLDDIAEVASIKSSIRPPFATERSNSYSSEAGYNTDGETETGSIMSRARHGEGNVLFGGRQKITRIAGDGKGRTLYDDDVAMSTFQRWRAEERQREREAANAAGDRKFSFEDEGKSPAKPGSYPTSVAGSLKRQTSTSTATSGQDSRSSTAATSINSQGTPSTAMSPPTGFSSFNFGSSVANAASTASSPQPQDSTRQQQPPPPPPTQSPTPASTPAMERSATKKRLYDQGLNRELQDQQSNALNRLQSFNKRPGANGRTTPDLFQPRNGFPAVDNSIRTGAPAQRSASPTPVSPLEKLNAANGLPGKDVKIGRSNTGARSPMPTSPLPSITPQAKDGSHHEVLSSALNPNDRGKATAMGVFNKPKQFSEQQFLERQRTLRMGRETPTQRENGIDAIAESPKEAEEPQVDGSSVPSPHSAAPTSVSSPATIKTSTKTAPPPVAAPAVPSVAGRPPPPSAWDRSRSVSNGPFNRSRSASNSDQTETPVRPSPFSAFQKAASQLKGGAGLLDEKNDSPQMPPKNKFTFIDDSESDYEDEKAAHSAQAPRNGRLPLNALIPDSAPLAPPPVHEHPAFRNSPQPSREDLRVDVRKPAVETEFRSENKSQPAGVDSPTLPAATSNGLSGMIRHLRNTSATSTYSTMTMQTTGPGATSNFQTRNVNSLQSGSNSAGAVNTAHSSYSHSNPWDLEDFNGEYSVRDSAVSPIEDEGPKDPVAEVAPLRTAQKQDGSQESSWQHELSKKTHTRGGSTETQHEREALANELALRQKAIQEKLRERAESDMRSASPTAGKSQGPFMGILRQKSSFDNFRSRDNSRTRDESRPRAQSRSRGESRPRGEDKVSRILGVNGSSTTLVTGASPSMTGMHDRPSWDTDRGYPPPRSVPMPMPRPSKELQQGGYGSVPGSTPASRPSTGRDSSEDKVRSRSNSNVGTQQRSRSNSEQSNGRSRSRQGRYRDDMAQAGTEATIPEHVPPQGPAPTQPIPEVPESPTQVRGLREYKPVDASTFEQKGLWPPPQNPIVHPLGVPSPRPSPGLAPNGTLSPALNMSSPRPSPGFAPGLSPGLNQMSPTIFGSGRATPNPAFANPTPPLSSSSTPTASSFSASTPNLLAGASMKAARQRKMSIKKSDIGEPVLISTTSVVDTIDLPAGASLKNGMEPPPVPPINPRRKRFAFGRADTEPPEPPFASASYGSGSQSSDEAPKPPRTRHRLKKSSSDGAKIGLYIRAQQEGSAVKSTPALQHLQSSPPRMQNGMF</sequence>
<dbReference type="VEuPathDB" id="FungiDB:PV09_00986"/>
<protein>
    <submittedName>
        <fullName evidence="2">Uncharacterized protein</fullName>
    </submittedName>
</protein>
<feature type="compositionally biased region" description="Polar residues" evidence="1">
    <location>
        <begin position="207"/>
        <end position="261"/>
    </location>
</feature>
<accession>A0A0D1Z523</accession>
<dbReference type="EMBL" id="KN847531">
    <property type="protein sequence ID" value="KIW08042.1"/>
    <property type="molecule type" value="Genomic_DNA"/>
</dbReference>
<feature type="compositionally biased region" description="Pro residues" evidence="1">
    <location>
        <begin position="959"/>
        <end position="971"/>
    </location>
</feature>
<gene>
    <name evidence="2" type="ORF">PV09_00986</name>
</gene>
<feature type="region of interest" description="Disordered" evidence="1">
    <location>
        <begin position="805"/>
        <end position="836"/>
    </location>
</feature>
<feature type="compositionally biased region" description="Polar residues" evidence="1">
    <location>
        <begin position="930"/>
        <end position="944"/>
    </location>
</feature>
<dbReference type="Proteomes" id="UP000053259">
    <property type="component" value="Unassembled WGS sequence"/>
</dbReference>
<feature type="region of interest" description="Disordered" evidence="1">
    <location>
        <begin position="717"/>
        <end position="768"/>
    </location>
</feature>
<dbReference type="RefSeq" id="XP_016217911.1">
    <property type="nucleotide sequence ID" value="XM_016353816.1"/>
</dbReference>
<evidence type="ECO:0000256" key="1">
    <source>
        <dbReference type="SAM" id="MobiDB-lite"/>
    </source>
</evidence>
<feature type="compositionally biased region" description="Pro residues" evidence="1">
    <location>
        <begin position="284"/>
        <end position="293"/>
    </location>
</feature>
<dbReference type="HOGENOM" id="CLU_002672_0_0_1"/>
<dbReference type="GeneID" id="27308959"/>
<feature type="compositionally biased region" description="Low complexity" evidence="1">
    <location>
        <begin position="1267"/>
        <end position="1278"/>
    </location>
</feature>